<keyword evidence="4 6" id="KW-0378">Hydrolase</keyword>
<name>A0A1G9DTT3_9GAMM</name>
<dbReference type="EC" id="3.1.-.-" evidence="6"/>
<dbReference type="SUPFAM" id="SSF52980">
    <property type="entry name" value="Restriction endonuclease-like"/>
    <property type="match status" value="1"/>
</dbReference>
<dbReference type="Pfam" id="PF03852">
    <property type="entry name" value="Vsr"/>
    <property type="match status" value="1"/>
</dbReference>
<keyword evidence="3 6" id="KW-0227">DNA damage</keyword>
<reference evidence="7 8" key="1">
    <citation type="submission" date="2016-10" db="EMBL/GenBank/DDBJ databases">
        <authorList>
            <person name="de Groot N.N."/>
        </authorList>
    </citation>
    <scope>NUCLEOTIDE SEQUENCE [LARGE SCALE GENOMIC DNA]</scope>
    <source>
        <strain evidence="7 8">CGMCC 1.6133</strain>
    </source>
</reference>
<evidence type="ECO:0000256" key="6">
    <source>
        <dbReference type="PIRNR" id="PIRNR018267"/>
    </source>
</evidence>
<dbReference type="Gene3D" id="3.40.960.10">
    <property type="entry name" value="VSR Endonuclease"/>
    <property type="match status" value="1"/>
</dbReference>
<dbReference type="Proteomes" id="UP000198525">
    <property type="component" value="Unassembled WGS sequence"/>
</dbReference>
<comment type="function">
    <text evidence="6">May nick specific sequences that contain T:G mispairs resulting from m5C-deamination.</text>
</comment>
<evidence type="ECO:0000256" key="5">
    <source>
        <dbReference type="ARBA" id="ARBA00023204"/>
    </source>
</evidence>
<dbReference type="InterPro" id="IPR004603">
    <property type="entry name" value="DNA_mismatch_endonuc_vsr"/>
</dbReference>
<dbReference type="GO" id="GO:0016787">
    <property type="term" value="F:hydrolase activity"/>
    <property type="evidence" value="ECO:0007669"/>
    <property type="project" value="UniProtKB-KW"/>
</dbReference>
<evidence type="ECO:0000256" key="3">
    <source>
        <dbReference type="ARBA" id="ARBA00022763"/>
    </source>
</evidence>
<protein>
    <recommendedName>
        <fullName evidence="6">Very short patch repair endonuclease</fullName>
        <ecNumber evidence="6">3.1.-.-</ecNumber>
    </recommendedName>
</protein>
<dbReference type="GO" id="GO:0004519">
    <property type="term" value="F:endonuclease activity"/>
    <property type="evidence" value="ECO:0007669"/>
    <property type="project" value="UniProtKB-KW"/>
</dbReference>
<dbReference type="STRING" id="376427.SAMN04487954_1238"/>
<keyword evidence="8" id="KW-1185">Reference proteome</keyword>
<evidence type="ECO:0000256" key="1">
    <source>
        <dbReference type="ARBA" id="ARBA00022722"/>
    </source>
</evidence>
<comment type="similarity">
    <text evidence="6">Belongs to the vsr family.</text>
</comment>
<keyword evidence="5 6" id="KW-0234">DNA repair</keyword>
<dbReference type="PIRSF" id="PIRSF018267">
    <property type="entry name" value="VSR_endonuc"/>
    <property type="match status" value="1"/>
</dbReference>
<evidence type="ECO:0000313" key="7">
    <source>
        <dbReference type="EMBL" id="SDK67288.1"/>
    </source>
</evidence>
<dbReference type="CDD" id="cd00221">
    <property type="entry name" value="Vsr"/>
    <property type="match status" value="1"/>
</dbReference>
<gene>
    <name evidence="7" type="ORF">SAMN04487954_1238</name>
</gene>
<keyword evidence="1 6" id="KW-0540">Nuclease</keyword>
<dbReference type="AlphaFoldDB" id="A0A1G9DTT3"/>
<dbReference type="RefSeq" id="WP_176761573.1">
    <property type="nucleotide sequence ID" value="NZ_FNES01000023.1"/>
</dbReference>
<accession>A0A1G9DTT3</accession>
<evidence type="ECO:0000256" key="2">
    <source>
        <dbReference type="ARBA" id="ARBA00022759"/>
    </source>
</evidence>
<dbReference type="GO" id="GO:0006298">
    <property type="term" value="P:mismatch repair"/>
    <property type="evidence" value="ECO:0007669"/>
    <property type="project" value="UniProtKB-UniRule"/>
</dbReference>
<sequence length="152" mass="17932">MIDHVDTKTRSRIMASVGGKNTGPEMALRRYLHKRGYRFRLHRKDLPGTPDLVLPKYRLAIFVHGCYWHRHAGCFYASTPKTNELFWKEKFDKNIARDRRQQAELQRLGWRVLIVWQCGLRFSLDRLGETTERIESGTELAEWPSAPPRPRL</sequence>
<proteinExistence type="inferred from homology"/>
<evidence type="ECO:0000313" key="8">
    <source>
        <dbReference type="Proteomes" id="UP000198525"/>
    </source>
</evidence>
<organism evidence="7 8">
    <name type="scientific">Billgrantia gudaonensis</name>
    <dbReference type="NCBI Taxonomy" id="376427"/>
    <lineage>
        <taxon>Bacteria</taxon>
        <taxon>Pseudomonadati</taxon>
        <taxon>Pseudomonadota</taxon>
        <taxon>Gammaproteobacteria</taxon>
        <taxon>Oceanospirillales</taxon>
        <taxon>Halomonadaceae</taxon>
        <taxon>Billgrantia</taxon>
    </lineage>
</organism>
<dbReference type="EMBL" id="FNES01000023">
    <property type="protein sequence ID" value="SDK67288.1"/>
    <property type="molecule type" value="Genomic_DNA"/>
</dbReference>
<evidence type="ECO:0000256" key="4">
    <source>
        <dbReference type="ARBA" id="ARBA00022801"/>
    </source>
</evidence>
<dbReference type="NCBIfam" id="TIGR00632">
    <property type="entry name" value="vsr"/>
    <property type="match status" value="1"/>
</dbReference>
<dbReference type="InterPro" id="IPR011335">
    <property type="entry name" value="Restrct_endonuc-II-like"/>
</dbReference>
<keyword evidence="2 6" id="KW-0255">Endonuclease</keyword>